<evidence type="ECO:0000313" key="6">
    <source>
        <dbReference type="Proteomes" id="UP001262410"/>
    </source>
</evidence>
<keyword evidence="3" id="KW-0520">NAD</keyword>
<dbReference type="InterPro" id="IPR001509">
    <property type="entry name" value="Epimerase_deHydtase"/>
</dbReference>
<name>A0ABU1JX03_9PROT</name>
<proteinExistence type="inferred from homology"/>
<evidence type="ECO:0000256" key="2">
    <source>
        <dbReference type="ARBA" id="ARBA00023002"/>
    </source>
</evidence>
<dbReference type="RefSeq" id="WP_309799867.1">
    <property type="nucleotide sequence ID" value="NZ_JAVDPW010000011.1"/>
</dbReference>
<dbReference type="Proteomes" id="UP001262410">
    <property type="component" value="Unassembled WGS sequence"/>
</dbReference>
<organism evidence="5 6">
    <name type="scientific">Inquilinus ginsengisoli</name>
    <dbReference type="NCBI Taxonomy" id="363840"/>
    <lineage>
        <taxon>Bacteria</taxon>
        <taxon>Pseudomonadati</taxon>
        <taxon>Pseudomonadota</taxon>
        <taxon>Alphaproteobacteria</taxon>
        <taxon>Rhodospirillales</taxon>
        <taxon>Rhodospirillaceae</taxon>
        <taxon>Inquilinus</taxon>
    </lineage>
</organism>
<dbReference type="EC" id="1.1.1.203" evidence="5"/>
<dbReference type="EMBL" id="JAVDPW010000011">
    <property type="protein sequence ID" value="MDR6293152.1"/>
    <property type="molecule type" value="Genomic_DNA"/>
</dbReference>
<dbReference type="Gene3D" id="3.40.50.720">
    <property type="entry name" value="NAD(P)-binding Rossmann-like Domain"/>
    <property type="match status" value="1"/>
</dbReference>
<reference evidence="5 6" key="1">
    <citation type="submission" date="2023-07" db="EMBL/GenBank/DDBJ databases">
        <title>Sorghum-associated microbial communities from plants grown in Nebraska, USA.</title>
        <authorList>
            <person name="Schachtman D."/>
        </authorList>
    </citation>
    <scope>NUCLEOTIDE SEQUENCE [LARGE SCALE GENOMIC DNA]</scope>
    <source>
        <strain evidence="5 6">584</strain>
    </source>
</reference>
<evidence type="ECO:0000256" key="1">
    <source>
        <dbReference type="ARBA" id="ARBA00007637"/>
    </source>
</evidence>
<evidence type="ECO:0000259" key="4">
    <source>
        <dbReference type="Pfam" id="PF01370"/>
    </source>
</evidence>
<accession>A0ABU1JX03</accession>
<keyword evidence="2 5" id="KW-0560">Oxidoreductase</keyword>
<dbReference type="InterPro" id="IPR036291">
    <property type="entry name" value="NAD(P)-bd_dom_sf"/>
</dbReference>
<keyword evidence="6" id="KW-1185">Reference proteome</keyword>
<protein>
    <submittedName>
        <fullName evidence="5">Uronate dehydrogenase</fullName>
        <ecNumber evidence="5">1.1.1.203</ecNumber>
    </submittedName>
</protein>
<feature type="domain" description="NAD-dependent epimerase/dehydratase" evidence="4">
    <location>
        <begin position="26"/>
        <end position="186"/>
    </location>
</feature>
<sequence>MTSTVPSGGGAAGTDNAAPASSAKSIVLTGGSGNVGRVLRKALAGRITAVRIVDVVDPGELAEHESWVPADITDLAALTAAVEGADAIVHFAGYPNERAIEDILRVNVLGTHNVYEAAVRTGIGRVVLASSNHVTGFYPRDARVGSEDQMRPDGLYGLSKCWGELEAGLYFEKTGIRTLAIRIGNAGERPFDPRGLAVWISPRDLAQLVLIGLEHPDIDCTTVYGVSATDATWWDNSVATALGYRPQDRTVDFAAPEAFQPKPSPLPEVTDHFQGAGFCALNHDGAVRRRRVSWPSPPSSPGNASS</sequence>
<comment type="caution">
    <text evidence="5">The sequence shown here is derived from an EMBL/GenBank/DDBJ whole genome shotgun (WGS) entry which is preliminary data.</text>
</comment>
<evidence type="ECO:0000256" key="3">
    <source>
        <dbReference type="ARBA" id="ARBA00023027"/>
    </source>
</evidence>
<dbReference type="Pfam" id="PF01370">
    <property type="entry name" value="Epimerase"/>
    <property type="match status" value="1"/>
</dbReference>
<gene>
    <name evidence="5" type="ORF">E9232_005702</name>
</gene>
<dbReference type="GO" id="GO:0050388">
    <property type="term" value="F:uronate dehydrogenase activity"/>
    <property type="evidence" value="ECO:0007669"/>
    <property type="project" value="UniProtKB-EC"/>
</dbReference>
<dbReference type="SUPFAM" id="SSF51735">
    <property type="entry name" value="NAD(P)-binding Rossmann-fold domains"/>
    <property type="match status" value="1"/>
</dbReference>
<dbReference type="PANTHER" id="PTHR43103">
    <property type="entry name" value="NUCLEOSIDE-DIPHOSPHATE-SUGAR EPIMERASE"/>
    <property type="match status" value="1"/>
</dbReference>
<dbReference type="PANTHER" id="PTHR43103:SF5">
    <property type="entry name" value="4-EPIMERASE, PUTATIVE (AFU_ORTHOLOGUE AFUA_7G00360)-RELATED"/>
    <property type="match status" value="1"/>
</dbReference>
<evidence type="ECO:0000313" key="5">
    <source>
        <dbReference type="EMBL" id="MDR6293152.1"/>
    </source>
</evidence>
<comment type="similarity">
    <text evidence="1">Belongs to the NAD(P)-dependent epimerase/dehydratase family.</text>
</comment>